<gene>
    <name evidence="1" type="ORF">DBT54_09825</name>
</gene>
<proteinExistence type="predicted"/>
<protein>
    <submittedName>
        <fullName evidence="1">Uncharacterized protein</fullName>
    </submittedName>
</protein>
<dbReference type="AlphaFoldDB" id="A0A329NUU1"/>
<name>A0A329NUU1_9LACT</name>
<organism evidence="1 2">
    <name type="scientific">Aerococcus urinae</name>
    <dbReference type="NCBI Taxonomy" id="1376"/>
    <lineage>
        <taxon>Bacteria</taxon>
        <taxon>Bacillati</taxon>
        <taxon>Bacillota</taxon>
        <taxon>Bacilli</taxon>
        <taxon>Lactobacillales</taxon>
        <taxon>Aerococcaceae</taxon>
        <taxon>Aerococcus</taxon>
    </lineage>
</organism>
<evidence type="ECO:0000313" key="2">
    <source>
        <dbReference type="Proteomes" id="UP000251923"/>
    </source>
</evidence>
<accession>A0A329NUU1</accession>
<sequence length="62" mass="6661">MIMKKRTTFHMLSTAGLLHRPAASTNSWGTLSNPRRAATLLGIFELCAPGAHRGAALNDVLD</sequence>
<feature type="non-terminal residue" evidence="1">
    <location>
        <position position="62"/>
    </location>
</feature>
<dbReference type="EMBL" id="QMHM01000060">
    <property type="protein sequence ID" value="RAV76542.1"/>
    <property type="molecule type" value="Genomic_DNA"/>
</dbReference>
<comment type="caution">
    <text evidence="1">The sequence shown here is derived from an EMBL/GenBank/DDBJ whole genome shotgun (WGS) entry which is preliminary data.</text>
</comment>
<dbReference type="Proteomes" id="UP000251923">
    <property type="component" value="Unassembled WGS sequence"/>
</dbReference>
<reference evidence="1 2" key="1">
    <citation type="submission" date="2018-04" db="EMBL/GenBank/DDBJ databases">
        <title>Aerococcus urinae genomes.</title>
        <authorList>
            <person name="Hilt E."/>
            <person name="Gilbert N.M."/>
            <person name="Thomas-White K."/>
            <person name="Putonti C."/>
            <person name="Lewis A.L."/>
            <person name="Visck K.L."/>
            <person name="Wolfe A.J."/>
        </authorList>
    </citation>
    <scope>NUCLEOTIDE SEQUENCE [LARGE SCALE GENOMIC DNA]</scope>
    <source>
        <strain evidence="1 2">UMB7480</strain>
    </source>
</reference>
<evidence type="ECO:0000313" key="1">
    <source>
        <dbReference type="EMBL" id="RAV76542.1"/>
    </source>
</evidence>